<dbReference type="EMBL" id="AY986977">
    <property type="protein sequence ID" value="AAX84913.1"/>
    <property type="molecule type" value="Genomic_DNA"/>
</dbReference>
<evidence type="ECO:0000313" key="2">
    <source>
        <dbReference type="Proteomes" id="UP000001305"/>
    </source>
</evidence>
<protein>
    <submittedName>
        <fullName evidence="1">Uncharacterized protein</fullName>
    </submittedName>
</protein>
<name>Q52PT3_9CAUD</name>
<dbReference type="RefSeq" id="YP_239346.1">
    <property type="nucleotide sequence ID" value="NC_007024.1"/>
</dbReference>
<dbReference type="KEGG" id="vg:5076554"/>
<dbReference type="GeneID" id="5076554"/>
<dbReference type="Proteomes" id="UP000001305">
    <property type="component" value="Segment"/>
</dbReference>
<reference evidence="1 2" key="1">
    <citation type="submission" date="2005-03" db="EMBL/GenBank/DDBJ databases">
        <title>Sequencing of bacteriophage Xp15 from Xanthomonas campestris pv. pelargonii and identification of the lysis genes.</title>
        <authorList>
            <person name="Ramadugu C."/>
            <person name="Gabriel D.W."/>
        </authorList>
    </citation>
    <scope>NUCLEOTIDE SEQUENCE [LARGE SCALE GENOMIC DNA]</scope>
</reference>
<evidence type="ECO:0000313" key="1">
    <source>
        <dbReference type="EMBL" id="AAX84913.1"/>
    </source>
</evidence>
<accession>Q52PT3</accession>
<sequence length="61" mass="7101">MLIISRITIVKKEGCHFGDNYKYNLIMDLMICARTERLPVVEYTYTFLRILYGPAILRSSG</sequence>
<keyword evidence="2" id="KW-1185">Reference proteome</keyword>
<organism evidence="1 2">
    <name type="scientific">Xanthomonas phage Xp15</name>
    <dbReference type="NCBI Taxonomy" id="322855"/>
    <lineage>
        <taxon>Viruses</taxon>
        <taxon>Duplodnaviria</taxon>
        <taxon>Heunggongvirae</taxon>
        <taxon>Uroviricota</taxon>
        <taxon>Caudoviricetes</taxon>
        <taxon>Alachuavirus</taxon>
        <taxon>Alachuavirus Xp15</taxon>
    </lineage>
</organism>
<proteinExistence type="predicted"/>